<dbReference type="Pfam" id="PF12833">
    <property type="entry name" value="HTH_18"/>
    <property type="match status" value="1"/>
</dbReference>
<organism evidence="5 6">
    <name type="scientific">Brachybacterium fresconis</name>
    <dbReference type="NCBI Taxonomy" id="173363"/>
    <lineage>
        <taxon>Bacteria</taxon>
        <taxon>Bacillati</taxon>
        <taxon>Actinomycetota</taxon>
        <taxon>Actinomycetes</taxon>
        <taxon>Micrococcales</taxon>
        <taxon>Dermabacteraceae</taxon>
        <taxon>Brachybacterium</taxon>
    </lineage>
</organism>
<evidence type="ECO:0000313" key="6">
    <source>
        <dbReference type="Proteomes" id="UP000698222"/>
    </source>
</evidence>
<dbReference type="SUPFAM" id="SSF46689">
    <property type="entry name" value="Homeodomain-like"/>
    <property type="match status" value="1"/>
</dbReference>
<dbReference type="InterPro" id="IPR009057">
    <property type="entry name" value="Homeodomain-like_sf"/>
</dbReference>
<evidence type="ECO:0000256" key="1">
    <source>
        <dbReference type="ARBA" id="ARBA00023015"/>
    </source>
</evidence>
<dbReference type="InterPro" id="IPR050204">
    <property type="entry name" value="AraC_XylS_family_regulators"/>
</dbReference>
<evidence type="ECO:0000313" key="5">
    <source>
        <dbReference type="EMBL" id="MBP2409866.1"/>
    </source>
</evidence>
<dbReference type="PANTHER" id="PTHR46796">
    <property type="entry name" value="HTH-TYPE TRANSCRIPTIONAL ACTIVATOR RHAS-RELATED"/>
    <property type="match status" value="1"/>
</dbReference>
<sequence>MSDHAARPATLEFARVAPGAMPGLRSGSAYRARGLEPGVHHGLPSTTLTMIVSLDGPVFGAWEEGALGSPAGFRADLVLAGMHTAPILIEQPTRQEGIQLQVDPLAARALFGVRAADLVGGFDGTEVLGRSGRDLWEQVGESSGWPERAERIARTFRSWCAAPSSGAGHVRAEVAEAWRLVLASEGRIQMDALAGHVALSPRQLRTEFTGEFGLGVKSAARLARFEAALATIAGTVHADRTPDLAGIAADAGYADHAHLTREFRRFTGAAPSAWIREERRNLQAGGHGTAQD</sequence>
<dbReference type="PANTHER" id="PTHR46796:SF15">
    <property type="entry name" value="BLL1074 PROTEIN"/>
    <property type="match status" value="1"/>
</dbReference>
<keyword evidence="2" id="KW-0238">DNA-binding</keyword>
<keyword evidence="3" id="KW-0804">Transcription</keyword>
<proteinExistence type="predicted"/>
<accession>A0ABS4YM39</accession>
<gene>
    <name evidence="5" type="ORF">JOF44_002769</name>
</gene>
<feature type="domain" description="HTH araC/xylS-type" evidence="4">
    <location>
        <begin position="172"/>
        <end position="277"/>
    </location>
</feature>
<evidence type="ECO:0000256" key="3">
    <source>
        <dbReference type="ARBA" id="ARBA00023163"/>
    </source>
</evidence>
<dbReference type="RefSeq" id="WP_209892579.1">
    <property type="nucleotide sequence ID" value="NZ_BAAAJV010000052.1"/>
</dbReference>
<name>A0ABS4YM39_9MICO</name>
<protein>
    <submittedName>
        <fullName evidence="5">AraC-like DNA-binding protein</fullName>
    </submittedName>
</protein>
<keyword evidence="1" id="KW-0805">Transcription regulation</keyword>
<reference evidence="5 6" key="1">
    <citation type="submission" date="2021-03" db="EMBL/GenBank/DDBJ databases">
        <title>Sequencing the genomes of 1000 actinobacteria strains.</title>
        <authorList>
            <person name="Klenk H.-P."/>
        </authorList>
    </citation>
    <scope>NUCLEOTIDE SEQUENCE [LARGE SCALE GENOMIC DNA]</scope>
    <source>
        <strain evidence="5 6">DSM 14564</strain>
    </source>
</reference>
<dbReference type="SMART" id="SM00342">
    <property type="entry name" value="HTH_ARAC"/>
    <property type="match status" value="1"/>
</dbReference>
<keyword evidence="6" id="KW-1185">Reference proteome</keyword>
<dbReference type="Proteomes" id="UP000698222">
    <property type="component" value="Unassembled WGS sequence"/>
</dbReference>
<dbReference type="PROSITE" id="PS01124">
    <property type="entry name" value="HTH_ARAC_FAMILY_2"/>
    <property type="match status" value="1"/>
</dbReference>
<evidence type="ECO:0000259" key="4">
    <source>
        <dbReference type="PROSITE" id="PS01124"/>
    </source>
</evidence>
<dbReference type="EMBL" id="JAGIOC010000001">
    <property type="protein sequence ID" value="MBP2409866.1"/>
    <property type="molecule type" value="Genomic_DNA"/>
</dbReference>
<dbReference type="Gene3D" id="1.10.10.60">
    <property type="entry name" value="Homeodomain-like"/>
    <property type="match status" value="1"/>
</dbReference>
<comment type="caution">
    <text evidence="5">The sequence shown here is derived from an EMBL/GenBank/DDBJ whole genome shotgun (WGS) entry which is preliminary data.</text>
</comment>
<dbReference type="InterPro" id="IPR018060">
    <property type="entry name" value="HTH_AraC"/>
</dbReference>
<evidence type="ECO:0000256" key="2">
    <source>
        <dbReference type="ARBA" id="ARBA00023125"/>
    </source>
</evidence>